<evidence type="ECO:0000313" key="3">
    <source>
        <dbReference type="EMBL" id="GGC57783.1"/>
    </source>
</evidence>
<reference evidence="3" key="2">
    <citation type="submission" date="2020-09" db="EMBL/GenBank/DDBJ databases">
        <authorList>
            <person name="Sun Q."/>
            <person name="Zhou Y."/>
        </authorList>
    </citation>
    <scope>NUCLEOTIDE SEQUENCE</scope>
    <source>
        <strain evidence="3">CGMCC 1.15343</strain>
    </source>
</reference>
<dbReference type="InterPro" id="IPR029045">
    <property type="entry name" value="ClpP/crotonase-like_dom_sf"/>
</dbReference>
<comment type="caution">
    <text evidence="3">The sequence shown here is derived from an EMBL/GenBank/DDBJ whole genome shotgun (WGS) entry which is preliminary data.</text>
</comment>
<organism evidence="3 4">
    <name type="scientific">Pedobacter quisquiliarum</name>
    <dbReference type="NCBI Taxonomy" id="1834438"/>
    <lineage>
        <taxon>Bacteria</taxon>
        <taxon>Pseudomonadati</taxon>
        <taxon>Bacteroidota</taxon>
        <taxon>Sphingobacteriia</taxon>
        <taxon>Sphingobacteriales</taxon>
        <taxon>Sphingobacteriaceae</taxon>
        <taxon>Pedobacter</taxon>
    </lineage>
</organism>
<dbReference type="Proteomes" id="UP000651668">
    <property type="component" value="Unassembled WGS sequence"/>
</dbReference>
<dbReference type="InterPro" id="IPR005151">
    <property type="entry name" value="Tail-specific_protease"/>
</dbReference>
<keyword evidence="1" id="KW-0732">Signal</keyword>
<dbReference type="SMART" id="SM00245">
    <property type="entry name" value="TSPc"/>
    <property type="match status" value="1"/>
</dbReference>
<sequence length="541" mass="60651">MKYKLPLLSMLALGIGFSDCMAQAPAPDLSPAANLRKQLQNGDFEISNYNTACYFSLAGDRDLAFAYLKKAVMDDGFSNLRTIQNDSDLKPLHEDTRWNSMIAQVEENTKKWKKLDATYFNQDGFWNSKALKTPYKAELSEDERVAGLSKFWSEAKYNFVNFDLVPNLNFDSLYLAYLPKVKASKSTIDYYKVMTQFCAQLRDGHTNVNPPEELYEQVYSRPLLRSRLIEDKVLLVDIFDPALKQQGIKVGQEVLSVNGLPVKEYARKYVTPYQSSSTPQDEKVRAFEYALFAGDLNEEIKLELKDASGRTSIHTIKRFKPQDRSAYIKSSPFEYKLLKGNIAYVALNAFDTDSAAKAFARYYPEISRADAIIFDVRNNGGGNSSVGWNVLSYLVNEAAPIHKWYTREYKPSYRAWHNTQEVFGGASTLRPNGKFHYNKPVVVLTGAKTYSAAEDFAAAFKSLKRGQIIGTATGGSSGQPLMIALPGNLSARICTKRDQLADGADFVGKGVIPDVEVGQTVADFRKGIDTELQFAIKTLKK</sequence>
<gene>
    <name evidence="3" type="ORF">GCM10011387_09300</name>
</gene>
<evidence type="ECO:0000259" key="2">
    <source>
        <dbReference type="SMART" id="SM00245"/>
    </source>
</evidence>
<dbReference type="PANTHER" id="PTHR32060">
    <property type="entry name" value="TAIL-SPECIFIC PROTEASE"/>
    <property type="match status" value="1"/>
</dbReference>
<dbReference type="Gene3D" id="3.30.750.44">
    <property type="match status" value="1"/>
</dbReference>
<dbReference type="GO" id="GO:0008236">
    <property type="term" value="F:serine-type peptidase activity"/>
    <property type="evidence" value="ECO:0007669"/>
    <property type="project" value="InterPro"/>
</dbReference>
<feature type="domain" description="Tail specific protease" evidence="2">
    <location>
        <begin position="297"/>
        <end position="518"/>
    </location>
</feature>
<evidence type="ECO:0000256" key="1">
    <source>
        <dbReference type="SAM" id="SignalP"/>
    </source>
</evidence>
<dbReference type="EMBL" id="BMIL01000002">
    <property type="protein sequence ID" value="GGC57783.1"/>
    <property type="molecule type" value="Genomic_DNA"/>
</dbReference>
<dbReference type="GO" id="GO:0004175">
    <property type="term" value="F:endopeptidase activity"/>
    <property type="evidence" value="ECO:0007669"/>
    <property type="project" value="TreeGrafter"/>
</dbReference>
<evidence type="ECO:0000313" key="4">
    <source>
        <dbReference type="Proteomes" id="UP000651668"/>
    </source>
</evidence>
<dbReference type="GO" id="GO:0006508">
    <property type="term" value="P:proteolysis"/>
    <property type="evidence" value="ECO:0007669"/>
    <property type="project" value="InterPro"/>
</dbReference>
<dbReference type="PANTHER" id="PTHR32060:SF22">
    <property type="entry name" value="CARBOXYL-TERMINAL-PROCESSING PEPTIDASE 3, CHLOROPLASTIC"/>
    <property type="match status" value="1"/>
</dbReference>
<dbReference type="SUPFAM" id="SSF52096">
    <property type="entry name" value="ClpP/crotonase"/>
    <property type="match status" value="1"/>
</dbReference>
<dbReference type="AlphaFoldDB" id="A0A916U2E7"/>
<keyword evidence="4" id="KW-1185">Reference proteome</keyword>
<name>A0A916U2E7_9SPHI</name>
<accession>A0A916U2E7</accession>
<dbReference type="NCBIfam" id="NF047558">
    <property type="entry name" value="TPR_END_plus"/>
    <property type="match status" value="1"/>
</dbReference>
<protein>
    <recommendedName>
        <fullName evidence="2">Tail specific protease domain-containing protein</fullName>
    </recommendedName>
</protein>
<dbReference type="Gene3D" id="3.90.226.10">
    <property type="entry name" value="2-enoyl-CoA Hydratase, Chain A, domain 1"/>
    <property type="match status" value="1"/>
</dbReference>
<feature type="chain" id="PRO_5038035139" description="Tail specific protease domain-containing protein" evidence="1">
    <location>
        <begin position="23"/>
        <end position="541"/>
    </location>
</feature>
<feature type="signal peptide" evidence="1">
    <location>
        <begin position="1"/>
        <end position="22"/>
    </location>
</feature>
<dbReference type="CDD" id="cd07563">
    <property type="entry name" value="Peptidase_S41_IRBP"/>
    <property type="match status" value="1"/>
</dbReference>
<proteinExistence type="predicted"/>
<dbReference type="RefSeq" id="WP_188625666.1">
    <property type="nucleotide sequence ID" value="NZ_BMIL01000002.1"/>
</dbReference>
<dbReference type="Pfam" id="PF03572">
    <property type="entry name" value="Peptidase_S41"/>
    <property type="match status" value="1"/>
</dbReference>
<reference evidence="3" key="1">
    <citation type="journal article" date="2014" name="Int. J. Syst. Evol. Microbiol.">
        <title>Complete genome sequence of Corynebacterium casei LMG S-19264T (=DSM 44701T), isolated from a smear-ripened cheese.</title>
        <authorList>
            <consortium name="US DOE Joint Genome Institute (JGI-PGF)"/>
            <person name="Walter F."/>
            <person name="Albersmeier A."/>
            <person name="Kalinowski J."/>
            <person name="Ruckert C."/>
        </authorList>
    </citation>
    <scope>NUCLEOTIDE SEQUENCE</scope>
    <source>
        <strain evidence="3">CGMCC 1.15343</strain>
    </source>
</reference>